<dbReference type="PATRIC" id="fig|1410657.5.peg.2111"/>
<evidence type="ECO:0000259" key="6">
    <source>
        <dbReference type="PROSITE" id="PS50975"/>
    </source>
</evidence>
<dbReference type="InterPro" id="IPR005479">
    <property type="entry name" value="CPAse_ATP-bd"/>
</dbReference>
<dbReference type="PANTHER" id="PTHR43585">
    <property type="entry name" value="FUMIPYRROLE BIOSYNTHESIS PROTEIN C"/>
    <property type="match status" value="1"/>
</dbReference>
<dbReference type="GO" id="GO:0005524">
    <property type="term" value="F:ATP binding"/>
    <property type="evidence" value="ECO:0007669"/>
    <property type="project" value="UniProtKB-UniRule"/>
</dbReference>
<proteinExistence type="predicted"/>
<evidence type="ECO:0000256" key="3">
    <source>
        <dbReference type="ARBA" id="ARBA00022840"/>
    </source>
</evidence>
<dbReference type="GO" id="GO:0016874">
    <property type="term" value="F:ligase activity"/>
    <property type="evidence" value="ECO:0007669"/>
    <property type="project" value="UniProtKB-KW"/>
</dbReference>
<keyword evidence="5" id="KW-0175">Coiled coil</keyword>
<dbReference type="RefSeq" id="WP_155266064.1">
    <property type="nucleotide sequence ID" value="NZ_JNKN01000008.1"/>
</dbReference>
<dbReference type="PROSITE" id="PS50975">
    <property type="entry name" value="ATP_GRASP"/>
    <property type="match status" value="1"/>
</dbReference>
<evidence type="ECO:0000256" key="4">
    <source>
        <dbReference type="PROSITE-ProRule" id="PRU00409"/>
    </source>
</evidence>
<feature type="domain" description="ATP-grasp" evidence="6">
    <location>
        <begin position="118"/>
        <end position="316"/>
    </location>
</feature>
<dbReference type="InterPro" id="IPR052032">
    <property type="entry name" value="ATP-dep_AA_Ligase"/>
</dbReference>
<dbReference type="Pfam" id="PF02786">
    <property type="entry name" value="CPSase_L_D2"/>
    <property type="match status" value="1"/>
</dbReference>
<keyword evidence="3 4" id="KW-0067">ATP-binding</keyword>
<comment type="caution">
    <text evidence="7">The sequence shown here is derived from an EMBL/GenBank/DDBJ whole genome shotgun (WGS) entry which is preliminary data.</text>
</comment>
<organism evidence="7 8">
    <name type="scientific">Kandleria vitulina DSM 20405</name>
    <dbReference type="NCBI Taxonomy" id="1410657"/>
    <lineage>
        <taxon>Bacteria</taxon>
        <taxon>Bacillati</taxon>
        <taxon>Bacillota</taxon>
        <taxon>Erysipelotrichia</taxon>
        <taxon>Erysipelotrichales</taxon>
        <taxon>Coprobacillaceae</taxon>
        <taxon>Kandleria</taxon>
    </lineage>
</organism>
<name>A0A0R2HM18_9FIRM</name>
<feature type="coiled-coil region" evidence="5">
    <location>
        <begin position="405"/>
        <end position="442"/>
    </location>
</feature>
<dbReference type="InterPro" id="IPR013815">
    <property type="entry name" value="ATP_grasp_subdomain_1"/>
</dbReference>
<keyword evidence="8" id="KW-1185">Reference proteome</keyword>
<gene>
    <name evidence="7" type="ORF">IV49_GL002048</name>
</gene>
<dbReference type="PANTHER" id="PTHR43585:SF2">
    <property type="entry name" value="ATP-GRASP ENZYME FSQD"/>
    <property type="match status" value="1"/>
</dbReference>
<protein>
    <recommendedName>
        <fullName evidence="6">ATP-grasp domain-containing protein</fullName>
    </recommendedName>
</protein>
<dbReference type="Proteomes" id="UP000051841">
    <property type="component" value="Unassembled WGS sequence"/>
</dbReference>
<dbReference type="EMBL" id="JQBL01000008">
    <property type="protein sequence ID" value="KRN50554.1"/>
    <property type="molecule type" value="Genomic_DNA"/>
</dbReference>
<evidence type="ECO:0000313" key="8">
    <source>
        <dbReference type="Proteomes" id="UP000051841"/>
    </source>
</evidence>
<evidence type="ECO:0000256" key="1">
    <source>
        <dbReference type="ARBA" id="ARBA00022598"/>
    </source>
</evidence>
<dbReference type="Gene3D" id="3.30.470.20">
    <property type="entry name" value="ATP-grasp fold, B domain"/>
    <property type="match status" value="1"/>
</dbReference>
<evidence type="ECO:0000256" key="5">
    <source>
        <dbReference type="SAM" id="Coils"/>
    </source>
</evidence>
<dbReference type="SUPFAM" id="SSF56059">
    <property type="entry name" value="Glutathione synthetase ATP-binding domain-like"/>
    <property type="match status" value="1"/>
</dbReference>
<evidence type="ECO:0000313" key="7">
    <source>
        <dbReference type="EMBL" id="KRN50554.1"/>
    </source>
</evidence>
<sequence>MNVIFISPHFPYYYYNFCDRLKRRGVNVLGIGDTPYADISLDTKNSVTEYYYVSSLKNYDDVYKAVAHYIAKYGRIDWIESENEYWLNLEAKLRTDYNVPTGPHIEDMGKLRYKSHMKTIYKNAGIPVANYTIVESEEEGLAFARENGYPLVVKPDNGMGASDTHKLTCDEDLKTFMKNKQEDVPYILEVCVPGHVETFEGITDSKMNILIATSHVMVNQVMDNVNEGKDTIFYSQPIEGTDIYEIGKRTVEAFEAKGRFFHFEFMRLDEDHEQLGKKGDLVGLEVNMRAPGAYIPDMMNFCYDVDVYTIWADMLLYDKCYYDIERKYYVEYAGRRKEKAYALTTKEIYDRHGNHILQEEYVPDALAEAMGHHIFIYRTDTVEEMKKIRHDILMPASEREEFFAYEQLLISQEEMKKAQEQAENAKKALEDAKKKARELEIVI</sequence>
<reference evidence="7 8" key="1">
    <citation type="journal article" date="2015" name="Genome Announc.">
        <title>Expanding the biotechnology potential of lactobacilli through comparative genomics of 213 strains and associated genera.</title>
        <authorList>
            <person name="Sun Z."/>
            <person name="Harris H.M."/>
            <person name="McCann A."/>
            <person name="Guo C."/>
            <person name="Argimon S."/>
            <person name="Zhang W."/>
            <person name="Yang X."/>
            <person name="Jeffery I.B."/>
            <person name="Cooney J.C."/>
            <person name="Kagawa T.F."/>
            <person name="Liu W."/>
            <person name="Song Y."/>
            <person name="Salvetti E."/>
            <person name="Wrobel A."/>
            <person name="Rasinkangas P."/>
            <person name="Parkhill J."/>
            <person name="Rea M.C."/>
            <person name="O'Sullivan O."/>
            <person name="Ritari J."/>
            <person name="Douillard F.P."/>
            <person name="Paul Ross R."/>
            <person name="Yang R."/>
            <person name="Briner A.E."/>
            <person name="Felis G.E."/>
            <person name="de Vos W.M."/>
            <person name="Barrangou R."/>
            <person name="Klaenhammer T.R."/>
            <person name="Caufield P.W."/>
            <person name="Cui Y."/>
            <person name="Zhang H."/>
            <person name="O'Toole P.W."/>
        </authorList>
    </citation>
    <scope>NUCLEOTIDE SEQUENCE [LARGE SCALE GENOMIC DNA]</scope>
    <source>
        <strain evidence="7 8">DSM 20405</strain>
    </source>
</reference>
<dbReference type="InterPro" id="IPR011761">
    <property type="entry name" value="ATP-grasp"/>
</dbReference>
<dbReference type="AlphaFoldDB" id="A0A0R2HM18"/>
<accession>A0A0R2HM18</accession>
<keyword evidence="1" id="KW-0436">Ligase</keyword>
<dbReference type="Gene3D" id="3.30.1490.20">
    <property type="entry name" value="ATP-grasp fold, A domain"/>
    <property type="match status" value="1"/>
</dbReference>
<keyword evidence="2 4" id="KW-0547">Nucleotide-binding</keyword>
<evidence type="ECO:0000256" key="2">
    <source>
        <dbReference type="ARBA" id="ARBA00022741"/>
    </source>
</evidence>
<dbReference type="GO" id="GO:0046872">
    <property type="term" value="F:metal ion binding"/>
    <property type="evidence" value="ECO:0007669"/>
    <property type="project" value="InterPro"/>
</dbReference>